<dbReference type="OrthoDB" id="1186563at2"/>
<proteinExistence type="predicted"/>
<dbReference type="Pfam" id="PF11751">
    <property type="entry name" value="PorP_SprF"/>
    <property type="match status" value="1"/>
</dbReference>
<organism evidence="2 3">
    <name type="scientific">Pseudarcicella hirudinis</name>
    <dbReference type="NCBI Taxonomy" id="1079859"/>
    <lineage>
        <taxon>Bacteria</taxon>
        <taxon>Pseudomonadati</taxon>
        <taxon>Bacteroidota</taxon>
        <taxon>Cytophagia</taxon>
        <taxon>Cytophagales</taxon>
        <taxon>Flectobacillaceae</taxon>
        <taxon>Pseudarcicella</taxon>
    </lineage>
</organism>
<evidence type="ECO:0000256" key="1">
    <source>
        <dbReference type="SAM" id="SignalP"/>
    </source>
</evidence>
<dbReference type="Proteomes" id="UP000199306">
    <property type="component" value="Unassembled WGS sequence"/>
</dbReference>
<accession>A0A1I5VVS9</accession>
<sequence>MLKKVYLTILGLITCVCSLKAQDPQYSQFYAAPLYISPAFAGSAFAPRLTFNYRNQWPSLNANFITTSFGADMYFDKINSGVGLLVTSDQQFTNLKTTDLGLQYAYHLKVNEQVSMSLGVQGSYVSRSINFKDYIFGDQIQNYLSTGRFPPSADPILAGGNVAPQLNYMDFSTGALVYTDQFWGGITVNHINRPNQSFGTSEARLPMKYSVIAGYRIPLADYVIGNNLGDAIEKEKSLTPVINYKRQGESDQLDVGMYLTYSPLVVGLWYRGIPLKKYTKDGASIPSHDALVGLIGYRQDNFSIGYSYDATISTLSGTGGSHEISISYIFNDLFDLKPAPRRNKKELSCPKF</sequence>
<protein>
    <submittedName>
        <fullName evidence="2">Type IX secretion system membrane protein, PorP/SprF family</fullName>
    </submittedName>
</protein>
<dbReference type="InterPro" id="IPR019861">
    <property type="entry name" value="PorP/SprF_Bacteroidetes"/>
</dbReference>
<evidence type="ECO:0000313" key="3">
    <source>
        <dbReference type="Proteomes" id="UP000199306"/>
    </source>
</evidence>
<evidence type="ECO:0000313" key="2">
    <source>
        <dbReference type="EMBL" id="SFQ11585.1"/>
    </source>
</evidence>
<keyword evidence="1" id="KW-0732">Signal</keyword>
<feature type="chain" id="PRO_5011699607" evidence="1">
    <location>
        <begin position="22"/>
        <end position="352"/>
    </location>
</feature>
<reference evidence="2 3" key="1">
    <citation type="submission" date="2016-10" db="EMBL/GenBank/DDBJ databases">
        <authorList>
            <person name="de Groot N.N."/>
        </authorList>
    </citation>
    <scope>NUCLEOTIDE SEQUENCE [LARGE SCALE GENOMIC DNA]</scope>
    <source>
        <strain evidence="3">E92,LMG 26720,CCM 7988</strain>
    </source>
</reference>
<dbReference type="NCBIfam" id="TIGR03519">
    <property type="entry name" value="T9SS_PorP_fam"/>
    <property type="match status" value="1"/>
</dbReference>
<name>A0A1I5VVS9_9BACT</name>
<dbReference type="RefSeq" id="WP_092018296.1">
    <property type="nucleotide sequence ID" value="NZ_FOXH01000010.1"/>
</dbReference>
<feature type="signal peptide" evidence="1">
    <location>
        <begin position="1"/>
        <end position="21"/>
    </location>
</feature>
<dbReference type="EMBL" id="FOXH01000010">
    <property type="protein sequence ID" value="SFQ11585.1"/>
    <property type="molecule type" value="Genomic_DNA"/>
</dbReference>
<dbReference type="STRING" id="1079859.SAMN04515674_11091"/>
<keyword evidence="3" id="KW-1185">Reference proteome</keyword>
<dbReference type="AlphaFoldDB" id="A0A1I5VVS9"/>
<gene>
    <name evidence="2" type="ORF">SAMN04515674_11091</name>
</gene>